<organism evidence="10 11">
    <name type="scientific">Chelatococcus composti</name>
    <dbReference type="NCBI Taxonomy" id="1743235"/>
    <lineage>
        <taxon>Bacteria</taxon>
        <taxon>Pseudomonadati</taxon>
        <taxon>Pseudomonadota</taxon>
        <taxon>Alphaproteobacteria</taxon>
        <taxon>Hyphomicrobiales</taxon>
        <taxon>Chelatococcaceae</taxon>
        <taxon>Chelatococcus</taxon>
    </lineage>
</organism>
<dbReference type="EC" id="1.14.13.-" evidence="10"/>
<dbReference type="EMBL" id="JACHEH010000006">
    <property type="protein sequence ID" value="MBB6169291.1"/>
    <property type="molecule type" value="Genomic_DNA"/>
</dbReference>
<keyword evidence="4" id="KW-0285">Flavoprotein</keyword>
<dbReference type="PROSITE" id="PS01304">
    <property type="entry name" value="UBIH"/>
    <property type="match status" value="1"/>
</dbReference>
<dbReference type="AlphaFoldDB" id="A0A841KA13"/>
<dbReference type="InterPro" id="IPR036188">
    <property type="entry name" value="FAD/NAD-bd_sf"/>
</dbReference>
<keyword evidence="11" id="KW-1185">Reference proteome</keyword>
<evidence type="ECO:0000313" key="10">
    <source>
        <dbReference type="EMBL" id="MBB6169291.1"/>
    </source>
</evidence>
<comment type="similarity">
    <text evidence="3">Belongs to the UbiH/COQ6 family.</text>
</comment>
<dbReference type="GO" id="GO:0016705">
    <property type="term" value="F:oxidoreductase activity, acting on paired donors, with incorporation or reduction of molecular oxygen"/>
    <property type="evidence" value="ECO:0007669"/>
    <property type="project" value="InterPro"/>
</dbReference>
<dbReference type="PANTHER" id="PTHR43876:SF7">
    <property type="entry name" value="UBIQUINONE BIOSYNTHESIS MONOOXYGENASE COQ6, MITOCHONDRIAL"/>
    <property type="match status" value="1"/>
</dbReference>
<feature type="domain" description="FAD-binding" evidence="9">
    <location>
        <begin position="27"/>
        <end position="367"/>
    </location>
</feature>
<keyword evidence="7" id="KW-0503">Monooxygenase</keyword>
<comment type="caution">
    <text evidence="10">The sequence shown here is derived from an EMBL/GenBank/DDBJ whole genome shotgun (WGS) entry which is preliminary data.</text>
</comment>
<dbReference type="SUPFAM" id="SSF51905">
    <property type="entry name" value="FAD/NAD(P)-binding domain"/>
    <property type="match status" value="1"/>
</dbReference>
<evidence type="ECO:0000256" key="6">
    <source>
        <dbReference type="ARBA" id="ARBA00023002"/>
    </source>
</evidence>
<sequence length="432" mass="45539">MAAATGTGRKHGEGLQGGRGLPPARRVVIGGGGLAGLTLALSLAKGSAGGLDVTVFDPALAQPAPGGDASRASAIAAGVRRMFEALGVWSAVADRAEPILDMVITDSRLADPVRPSILNFSGEVTPGEPFAHMVENDDLINALAAACRQAGVTLVAEAVMGFSAGPDRVSVTTASGEEIEAGLLVAADGARSRLRDMADIGWIGRSYGQVGIVATIGHERPHGGRAIEHFLPSGPFAILPLATREGRHRSSIVWTERTADADYLLQLPAEDLHEELERRFGLELGEITLLSPARGFPLSIGIARRFVAERFALVGDAAHLVHPIAGQGINIGLRDVAVLAEKIIDACRLGRDVADEEALLAYERARRFDTVTMGIATDGLNRLFSNDFLPGRLVRDLGFGLVERMPAVKRFFIREAAGLVGAVPRLMRGEAL</sequence>
<dbReference type="InterPro" id="IPR002938">
    <property type="entry name" value="FAD-bd"/>
</dbReference>
<dbReference type="NCBIfam" id="TIGR01988">
    <property type="entry name" value="Ubi-OHases"/>
    <property type="match status" value="1"/>
</dbReference>
<dbReference type="GO" id="GO:0004497">
    <property type="term" value="F:monooxygenase activity"/>
    <property type="evidence" value="ECO:0007669"/>
    <property type="project" value="UniProtKB-KW"/>
</dbReference>
<reference evidence="10 11" key="1">
    <citation type="submission" date="2020-08" db="EMBL/GenBank/DDBJ databases">
        <title>Genomic Encyclopedia of Type Strains, Phase IV (KMG-IV): sequencing the most valuable type-strain genomes for metagenomic binning, comparative biology and taxonomic classification.</title>
        <authorList>
            <person name="Goeker M."/>
        </authorList>
    </citation>
    <scope>NUCLEOTIDE SEQUENCE [LARGE SCALE GENOMIC DNA]</scope>
    <source>
        <strain evidence="10 11">DSM 101465</strain>
    </source>
</reference>
<evidence type="ECO:0000256" key="3">
    <source>
        <dbReference type="ARBA" id="ARBA00005349"/>
    </source>
</evidence>
<dbReference type="GO" id="GO:0071949">
    <property type="term" value="F:FAD binding"/>
    <property type="evidence" value="ECO:0007669"/>
    <property type="project" value="InterPro"/>
</dbReference>
<evidence type="ECO:0000256" key="4">
    <source>
        <dbReference type="ARBA" id="ARBA00022630"/>
    </source>
</evidence>
<dbReference type="Pfam" id="PF01494">
    <property type="entry name" value="FAD_binding_3"/>
    <property type="match status" value="1"/>
</dbReference>
<evidence type="ECO:0000313" key="11">
    <source>
        <dbReference type="Proteomes" id="UP000588017"/>
    </source>
</evidence>
<dbReference type="NCBIfam" id="NF005599">
    <property type="entry name" value="PRK07333.1"/>
    <property type="match status" value="1"/>
</dbReference>
<dbReference type="RefSeq" id="WP_183335597.1">
    <property type="nucleotide sequence ID" value="NZ_BMHX01000006.1"/>
</dbReference>
<name>A0A841KA13_9HYPH</name>
<dbReference type="PANTHER" id="PTHR43876">
    <property type="entry name" value="UBIQUINONE BIOSYNTHESIS MONOOXYGENASE COQ6, MITOCHONDRIAL"/>
    <property type="match status" value="1"/>
</dbReference>
<dbReference type="GO" id="GO:0110142">
    <property type="term" value="C:ubiquinone biosynthesis complex"/>
    <property type="evidence" value="ECO:0007669"/>
    <property type="project" value="UniProtKB-ARBA"/>
</dbReference>
<dbReference type="FunFam" id="3.50.50.60:FF:000021">
    <property type="entry name" value="Ubiquinone biosynthesis monooxygenase COQ6"/>
    <property type="match status" value="1"/>
</dbReference>
<dbReference type="InterPro" id="IPR018168">
    <property type="entry name" value="Ubi_Hdrlase_CS"/>
</dbReference>
<keyword evidence="6 10" id="KW-0560">Oxidoreductase</keyword>
<dbReference type="PRINTS" id="PR00420">
    <property type="entry name" value="RNGMNOXGNASE"/>
</dbReference>
<accession>A0A841KA13</accession>
<gene>
    <name evidence="10" type="ORF">HNQ73_002928</name>
</gene>
<evidence type="ECO:0000256" key="5">
    <source>
        <dbReference type="ARBA" id="ARBA00022827"/>
    </source>
</evidence>
<evidence type="ECO:0000256" key="8">
    <source>
        <dbReference type="SAM" id="MobiDB-lite"/>
    </source>
</evidence>
<comment type="pathway">
    <text evidence="2">Cofactor biosynthesis; ubiquinone biosynthesis.</text>
</comment>
<dbReference type="InterPro" id="IPR010971">
    <property type="entry name" value="UbiH/COQ6"/>
</dbReference>
<dbReference type="Gene3D" id="3.50.50.60">
    <property type="entry name" value="FAD/NAD(P)-binding domain"/>
    <property type="match status" value="2"/>
</dbReference>
<keyword evidence="5" id="KW-0274">FAD</keyword>
<dbReference type="Proteomes" id="UP000588017">
    <property type="component" value="Unassembled WGS sequence"/>
</dbReference>
<protein>
    <submittedName>
        <fullName evidence="10">2-octaprenyl-6-methoxyphenol hydroxylase</fullName>
        <ecNumber evidence="10">1.14.13.-</ecNumber>
    </submittedName>
</protein>
<dbReference type="InterPro" id="IPR051205">
    <property type="entry name" value="UbiH/COQ6_monooxygenase"/>
</dbReference>
<proteinExistence type="inferred from homology"/>
<dbReference type="UniPathway" id="UPA00232"/>
<feature type="region of interest" description="Disordered" evidence="8">
    <location>
        <begin position="1"/>
        <end position="22"/>
    </location>
</feature>
<evidence type="ECO:0000256" key="2">
    <source>
        <dbReference type="ARBA" id="ARBA00004749"/>
    </source>
</evidence>
<evidence type="ECO:0000256" key="1">
    <source>
        <dbReference type="ARBA" id="ARBA00001974"/>
    </source>
</evidence>
<dbReference type="GO" id="GO:0006744">
    <property type="term" value="P:ubiquinone biosynthetic process"/>
    <property type="evidence" value="ECO:0007669"/>
    <property type="project" value="UniProtKB-UniPathway"/>
</dbReference>
<comment type="cofactor">
    <cofactor evidence="1">
        <name>FAD</name>
        <dbReference type="ChEBI" id="CHEBI:57692"/>
    </cofactor>
</comment>
<evidence type="ECO:0000256" key="7">
    <source>
        <dbReference type="ARBA" id="ARBA00023033"/>
    </source>
</evidence>
<evidence type="ECO:0000259" key="9">
    <source>
        <dbReference type="Pfam" id="PF01494"/>
    </source>
</evidence>